<dbReference type="Pfam" id="PF00069">
    <property type="entry name" value="Pkinase"/>
    <property type="match status" value="1"/>
</dbReference>
<dbReference type="InterPro" id="IPR051716">
    <property type="entry name" value="Plant_RL_S/T_kinase"/>
</dbReference>
<dbReference type="SMART" id="SM00369">
    <property type="entry name" value="LRR_TYP"/>
    <property type="match status" value="7"/>
</dbReference>
<evidence type="ECO:0000256" key="6">
    <source>
        <dbReference type="ARBA" id="ARBA00022679"/>
    </source>
</evidence>
<dbReference type="FunFam" id="1.10.510.10:FF:000400">
    <property type="entry name" value="MDIS1-interacting receptor like kinase 1"/>
    <property type="match status" value="1"/>
</dbReference>
<dbReference type="PROSITE" id="PS50011">
    <property type="entry name" value="PROTEIN_KINASE_DOM"/>
    <property type="match status" value="1"/>
</dbReference>
<dbReference type="PROSITE" id="PS00107">
    <property type="entry name" value="PROTEIN_KINASE_ATP"/>
    <property type="match status" value="1"/>
</dbReference>
<dbReference type="Pfam" id="PF00560">
    <property type="entry name" value="LRR_1"/>
    <property type="match status" value="2"/>
</dbReference>
<comment type="catalytic activity">
    <reaction evidence="18">
        <text>L-seryl-[protein] + ATP = O-phospho-L-seryl-[protein] + ADP + H(+)</text>
        <dbReference type="Rhea" id="RHEA:17989"/>
        <dbReference type="Rhea" id="RHEA-COMP:9863"/>
        <dbReference type="Rhea" id="RHEA-COMP:11604"/>
        <dbReference type="ChEBI" id="CHEBI:15378"/>
        <dbReference type="ChEBI" id="CHEBI:29999"/>
        <dbReference type="ChEBI" id="CHEBI:30616"/>
        <dbReference type="ChEBI" id="CHEBI:83421"/>
        <dbReference type="ChEBI" id="CHEBI:456216"/>
        <dbReference type="EC" id="2.7.11.1"/>
    </reaction>
</comment>
<dbReference type="EC" id="2.7.11.1" evidence="3"/>
<dbReference type="FunFam" id="3.80.10.10:FF:000233">
    <property type="entry name" value="Leucine-rich repeat receptor-like protein kinase TDR"/>
    <property type="match status" value="1"/>
</dbReference>
<evidence type="ECO:0000256" key="20">
    <source>
        <dbReference type="SAM" id="Phobius"/>
    </source>
</evidence>
<dbReference type="GO" id="GO:0005886">
    <property type="term" value="C:plasma membrane"/>
    <property type="evidence" value="ECO:0007669"/>
    <property type="project" value="UniProtKB-SubCell"/>
</dbReference>
<dbReference type="FunFam" id="3.80.10.10:FF:000221">
    <property type="entry name" value="Leucine-rich repeat receptor-like protein kinase PXL1"/>
    <property type="match status" value="1"/>
</dbReference>
<keyword evidence="12 19" id="KW-0067">ATP-binding</keyword>
<evidence type="ECO:0000256" key="2">
    <source>
        <dbReference type="ARBA" id="ARBA00004479"/>
    </source>
</evidence>
<evidence type="ECO:0000259" key="21">
    <source>
        <dbReference type="PROSITE" id="PS50011"/>
    </source>
</evidence>
<dbReference type="InterPro" id="IPR055414">
    <property type="entry name" value="LRR_R13L4/SHOC2-like"/>
</dbReference>
<comment type="subcellular location">
    <subcellularLocation>
        <location evidence="1">Cell membrane</location>
    </subcellularLocation>
    <subcellularLocation>
        <location evidence="2">Membrane</location>
        <topology evidence="2">Single-pass type I membrane protein</topology>
    </subcellularLocation>
</comment>
<dbReference type="SMART" id="SM00220">
    <property type="entry name" value="S_TKc"/>
    <property type="match status" value="1"/>
</dbReference>
<evidence type="ECO:0000256" key="18">
    <source>
        <dbReference type="ARBA" id="ARBA00048679"/>
    </source>
</evidence>
<comment type="catalytic activity">
    <reaction evidence="17">
        <text>L-threonyl-[protein] + ATP = O-phospho-L-threonyl-[protein] + ADP + H(+)</text>
        <dbReference type="Rhea" id="RHEA:46608"/>
        <dbReference type="Rhea" id="RHEA-COMP:11060"/>
        <dbReference type="Rhea" id="RHEA-COMP:11605"/>
        <dbReference type="ChEBI" id="CHEBI:15378"/>
        <dbReference type="ChEBI" id="CHEBI:30013"/>
        <dbReference type="ChEBI" id="CHEBI:30616"/>
        <dbReference type="ChEBI" id="CHEBI:61977"/>
        <dbReference type="ChEBI" id="CHEBI:456216"/>
        <dbReference type="EC" id="2.7.11.1"/>
    </reaction>
</comment>
<dbReference type="InterPro" id="IPR008271">
    <property type="entry name" value="Ser/Thr_kinase_AS"/>
</dbReference>
<accession>A0AAW1LR91</accession>
<dbReference type="InterPro" id="IPR032675">
    <property type="entry name" value="LRR_dom_sf"/>
</dbReference>
<name>A0AAW1LR91_SAPOF</name>
<evidence type="ECO:0000256" key="11">
    <source>
        <dbReference type="ARBA" id="ARBA00022777"/>
    </source>
</evidence>
<dbReference type="PROSITE" id="PS00108">
    <property type="entry name" value="PROTEIN_KINASE_ST"/>
    <property type="match status" value="1"/>
</dbReference>
<keyword evidence="6" id="KW-0808">Transferase</keyword>
<keyword evidence="4" id="KW-0723">Serine/threonine-protein kinase</keyword>
<dbReference type="Pfam" id="PF23598">
    <property type="entry name" value="LRR_14"/>
    <property type="match status" value="1"/>
</dbReference>
<proteinExistence type="predicted"/>
<dbReference type="FunFam" id="3.80.10.10:FF:000410">
    <property type="entry name" value="Leucine-rich repeat receptor-like protein kinase PXL1"/>
    <property type="match status" value="1"/>
</dbReference>
<dbReference type="GO" id="GO:0005524">
    <property type="term" value="F:ATP binding"/>
    <property type="evidence" value="ECO:0007669"/>
    <property type="project" value="UniProtKB-UniRule"/>
</dbReference>
<dbReference type="InterPro" id="IPR003591">
    <property type="entry name" value="Leu-rich_rpt_typical-subtyp"/>
</dbReference>
<evidence type="ECO:0000256" key="9">
    <source>
        <dbReference type="ARBA" id="ARBA00022737"/>
    </source>
</evidence>
<evidence type="ECO:0000256" key="14">
    <source>
        <dbReference type="ARBA" id="ARBA00023136"/>
    </source>
</evidence>
<dbReference type="Proteomes" id="UP001443914">
    <property type="component" value="Unassembled WGS sequence"/>
</dbReference>
<dbReference type="GO" id="GO:0004674">
    <property type="term" value="F:protein serine/threonine kinase activity"/>
    <property type="evidence" value="ECO:0007669"/>
    <property type="project" value="UniProtKB-KW"/>
</dbReference>
<reference evidence="22" key="1">
    <citation type="submission" date="2024-03" db="EMBL/GenBank/DDBJ databases">
        <title>WGS assembly of Saponaria officinalis var. Norfolk2.</title>
        <authorList>
            <person name="Jenkins J."/>
            <person name="Shu S."/>
            <person name="Grimwood J."/>
            <person name="Barry K."/>
            <person name="Goodstein D."/>
            <person name="Schmutz J."/>
            <person name="Leebens-Mack J."/>
            <person name="Osbourn A."/>
        </authorList>
    </citation>
    <scope>NUCLEOTIDE SEQUENCE [LARGE SCALE GENOMIC DNA]</scope>
    <source>
        <strain evidence="22">JIC</strain>
    </source>
</reference>
<keyword evidence="14 20" id="KW-0472">Membrane</keyword>
<dbReference type="SUPFAM" id="SSF56112">
    <property type="entry name" value="Protein kinase-like (PK-like)"/>
    <property type="match status" value="1"/>
</dbReference>
<dbReference type="FunFam" id="3.80.10.10:FF:000041">
    <property type="entry name" value="LRR receptor-like serine/threonine-protein kinase ERECTA"/>
    <property type="match status" value="1"/>
</dbReference>
<dbReference type="GO" id="GO:0009791">
    <property type="term" value="P:post-embryonic development"/>
    <property type="evidence" value="ECO:0007669"/>
    <property type="project" value="UniProtKB-ARBA"/>
</dbReference>
<gene>
    <name evidence="22" type="ORF">RND81_04G216300</name>
</gene>
<evidence type="ECO:0000256" key="15">
    <source>
        <dbReference type="ARBA" id="ARBA00023170"/>
    </source>
</evidence>
<dbReference type="AlphaFoldDB" id="A0AAW1LR91"/>
<sequence length="834" mass="91760">MQNLTNLKSFNLCCNALTSSLPKSLANLTSLVNIDLSSNEFTGNFPSGFGNAKNLVSLNISRNNFVGLIPEDIGYATSLEVLNIRGSYFEGLIPDSVKNLRKLKFLGLSDNNLTGELPSELGELLSLETMIIGYNYFVGSIPKEFGKLSNLQYLDLAVGTLSGQIPAEIGMLQKLDTVFLYQNNFEGKIPAELGNLSSLSYLDLSDNLISSEIPKSFGNLKNLQLLNLMCNHLTGEVPNEIGELTNLQVLNLWQNSLTGLLPVNLGKNSSLEWVDVSSGEIPPGLGTLPKLEHLELENNHLTGKIPDDFSLSLSLSFIDVSSNHLESFLPSGVLSIPTLQTFKASKNDLDGRLPNQFQDCPSLNVIDLSHNRFSGEIPKSIASCEKMVTLNLRGNRLLGEIPHSLAGMPTLAVLDLSNNSLTGEIPENFGTSPTLETLNLSYNKLEGPIPSTGLFVSINPSELTGNAGLCGGVLLPCSSIHGRSSPRSKSKRVNHIIIGFAVGITVILGVGLAFLVGRLVYRRWYLYSSSIKEWFSKNNKEWPWRLIAFQRLNFTSAEILACVKEANVIGMGGNGIVYKAEIQKPHSVIAVKKLWRSPCDVETGENLLAEVDLLGRLRHRNIVKLLGYLHNKNEVIIVYEYMPNGSLGTALHGLAYLHHDCHPSVIHRDIKSNNILLDENFEARIADFGLARMMLNEDKTVSMVAGSYGYIAPEYGNSLKDDEKSDIYSFGVVLLELITGKKPLDPSIGEAIDLVDWVRAKIRDNRDTNEVLDPDISGQCKYIQEEMVLVLRIALLCTAKLPKERPSMRDIITMLGEAKARRKSICNNNGYIFV</sequence>
<dbReference type="InterPro" id="IPR001611">
    <property type="entry name" value="Leu-rich_rpt"/>
</dbReference>
<dbReference type="PANTHER" id="PTHR48053">
    <property type="entry name" value="LEUCINE RICH REPEAT FAMILY PROTEIN, EXPRESSED"/>
    <property type="match status" value="1"/>
</dbReference>
<evidence type="ECO:0000256" key="13">
    <source>
        <dbReference type="ARBA" id="ARBA00022989"/>
    </source>
</evidence>
<organism evidence="22 23">
    <name type="scientific">Saponaria officinalis</name>
    <name type="common">Common soapwort</name>
    <name type="synonym">Lychnis saponaria</name>
    <dbReference type="NCBI Taxonomy" id="3572"/>
    <lineage>
        <taxon>Eukaryota</taxon>
        <taxon>Viridiplantae</taxon>
        <taxon>Streptophyta</taxon>
        <taxon>Embryophyta</taxon>
        <taxon>Tracheophyta</taxon>
        <taxon>Spermatophyta</taxon>
        <taxon>Magnoliopsida</taxon>
        <taxon>eudicotyledons</taxon>
        <taxon>Gunneridae</taxon>
        <taxon>Pentapetalae</taxon>
        <taxon>Caryophyllales</taxon>
        <taxon>Caryophyllaceae</taxon>
        <taxon>Caryophylleae</taxon>
        <taxon>Saponaria</taxon>
    </lineage>
</organism>
<dbReference type="PANTHER" id="PTHR48053:SF131">
    <property type="entry name" value="LEUCINE-RICH REPEAT RECEPTOR-LIKE SERINE_THREONINE-PROTEIN KINASE BAM2"/>
    <property type="match status" value="1"/>
</dbReference>
<dbReference type="Gene3D" id="1.10.510.10">
    <property type="entry name" value="Transferase(Phosphotransferase) domain 1"/>
    <property type="match status" value="1"/>
</dbReference>
<keyword evidence="16" id="KW-0325">Glycoprotein</keyword>
<evidence type="ECO:0000313" key="23">
    <source>
        <dbReference type="Proteomes" id="UP001443914"/>
    </source>
</evidence>
<evidence type="ECO:0000256" key="12">
    <source>
        <dbReference type="ARBA" id="ARBA00022840"/>
    </source>
</evidence>
<keyword evidence="15" id="KW-0675">Receptor</keyword>
<keyword evidence="10 19" id="KW-0547">Nucleotide-binding</keyword>
<dbReference type="EMBL" id="JBDFQZ010000004">
    <property type="protein sequence ID" value="KAK9735621.1"/>
    <property type="molecule type" value="Genomic_DNA"/>
</dbReference>
<dbReference type="Gene3D" id="3.80.10.10">
    <property type="entry name" value="Ribonuclease Inhibitor"/>
    <property type="match status" value="3"/>
</dbReference>
<comment type="caution">
    <text evidence="22">The sequence shown here is derived from an EMBL/GenBank/DDBJ whole genome shotgun (WGS) entry which is preliminary data.</text>
</comment>
<feature type="binding site" evidence="19">
    <location>
        <position position="593"/>
    </location>
    <ligand>
        <name>ATP</name>
        <dbReference type="ChEBI" id="CHEBI:30616"/>
    </ligand>
</feature>
<feature type="transmembrane region" description="Helical" evidence="20">
    <location>
        <begin position="496"/>
        <end position="521"/>
    </location>
</feature>
<dbReference type="InterPro" id="IPR000719">
    <property type="entry name" value="Prot_kinase_dom"/>
</dbReference>
<dbReference type="SUPFAM" id="SSF52047">
    <property type="entry name" value="RNI-like"/>
    <property type="match status" value="2"/>
</dbReference>
<keyword evidence="13 20" id="KW-1133">Transmembrane helix</keyword>
<dbReference type="Gene3D" id="3.30.200.20">
    <property type="entry name" value="Phosphorylase Kinase, domain 1"/>
    <property type="match status" value="1"/>
</dbReference>
<protein>
    <recommendedName>
        <fullName evidence="3">non-specific serine/threonine protein kinase</fullName>
        <ecNumber evidence="3">2.7.11.1</ecNumber>
    </recommendedName>
</protein>
<keyword evidence="8" id="KW-0732">Signal</keyword>
<keyword evidence="7 20" id="KW-0812">Transmembrane</keyword>
<keyword evidence="5" id="KW-0433">Leucine-rich repeat</keyword>
<keyword evidence="11" id="KW-0418">Kinase</keyword>
<evidence type="ECO:0000313" key="22">
    <source>
        <dbReference type="EMBL" id="KAK9735621.1"/>
    </source>
</evidence>
<evidence type="ECO:0000256" key="1">
    <source>
        <dbReference type="ARBA" id="ARBA00004236"/>
    </source>
</evidence>
<evidence type="ECO:0000256" key="5">
    <source>
        <dbReference type="ARBA" id="ARBA00022614"/>
    </source>
</evidence>
<dbReference type="PROSITE" id="PS51450">
    <property type="entry name" value="LRR"/>
    <property type="match status" value="1"/>
</dbReference>
<evidence type="ECO:0000256" key="10">
    <source>
        <dbReference type="ARBA" id="ARBA00022741"/>
    </source>
</evidence>
<keyword evidence="9" id="KW-0677">Repeat</keyword>
<keyword evidence="23" id="KW-1185">Reference proteome</keyword>
<evidence type="ECO:0000256" key="8">
    <source>
        <dbReference type="ARBA" id="ARBA00022729"/>
    </source>
</evidence>
<dbReference type="InterPro" id="IPR017441">
    <property type="entry name" value="Protein_kinase_ATP_BS"/>
</dbReference>
<evidence type="ECO:0000256" key="7">
    <source>
        <dbReference type="ARBA" id="ARBA00022692"/>
    </source>
</evidence>
<dbReference type="Pfam" id="PF13855">
    <property type="entry name" value="LRR_8"/>
    <property type="match status" value="2"/>
</dbReference>
<evidence type="ECO:0000256" key="4">
    <source>
        <dbReference type="ARBA" id="ARBA00022527"/>
    </source>
</evidence>
<feature type="domain" description="Protein kinase" evidence="21">
    <location>
        <begin position="563"/>
        <end position="834"/>
    </location>
</feature>
<evidence type="ECO:0000256" key="16">
    <source>
        <dbReference type="ARBA" id="ARBA00023180"/>
    </source>
</evidence>
<evidence type="ECO:0000256" key="17">
    <source>
        <dbReference type="ARBA" id="ARBA00047899"/>
    </source>
</evidence>
<dbReference type="InterPro" id="IPR011009">
    <property type="entry name" value="Kinase-like_dom_sf"/>
</dbReference>
<evidence type="ECO:0000256" key="19">
    <source>
        <dbReference type="PROSITE-ProRule" id="PRU10141"/>
    </source>
</evidence>
<evidence type="ECO:0000256" key="3">
    <source>
        <dbReference type="ARBA" id="ARBA00012513"/>
    </source>
</evidence>